<dbReference type="InterPro" id="IPR014362">
    <property type="entry name" value="Glu_DH"/>
</dbReference>
<dbReference type="Pfam" id="PF02812">
    <property type="entry name" value="ELFV_dehydrog_N"/>
    <property type="match status" value="1"/>
</dbReference>
<dbReference type="Gene3D" id="3.40.50.10860">
    <property type="entry name" value="Leucine Dehydrogenase, chain A, domain 1"/>
    <property type="match status" value="1"/>
</dbReference>
<sequence length="387" mass="40655">MLRLTWTDPVTGAHGYLVVHTLVSGLATGGTRMRAGCTMSEVEDLAFGMAAKTATFELPVGGAKGGIDFDPKDPRAVEVLERFCQAMRPWLDAHWVTAEDLGVPQHLIDEVFARLGLGQSYHAAISRAANPERTLRRVTAGLNAPVPGGLLLGDVIGGYGVAQACLGAANAWGWDTGETTVAIQGIGTMGGGAAWYLHEAGMRVVAVADAAGTLYHPDGLDMPALLDLRDAYGEIDRDRVPAEVQRLPRNAVISTAADILVPAAISYAITPDNTLDVAAKVVVEAANAATTPEAEAMLAAQGIPVIPDFVANAGAAAWAWWLLLGQVGADPADSFLRLRTEMQAKVALLLGQWIVDGVPPRQTAHDLADTNRRALAEAGEETPLVIP</sequence>
<dbReference type="PRINTS" id="PR00082">
    <property type="entry name" value="GLFDHDRGNASE"/>
</dbReference>
<dbReference type="InterPro" id="IPR036291">
    <property type="entry name" value="NAD(P)-bd_dom_sf"/>
</dbReference>
<dbReference type="InterPro" id="IPR006095">
    <property type="entry name" value="Glu/Leu/Phe/Val/Trp_DH"/>
</dbReference>
<dbReference type="InterPro" id="IPR046346">
    <property type="entry name" value="Aminoacid_DH-like_N_sf"/>
</dbReference>
<evidence type="ECO:0000259" key="7">
    <source>
        <dbReference type="SMART" id="SM00839"/>
    </source>
</evidence>
<accession>A0A318LQP4</accession>
<evidence type="ECO:0000256" key="2">
    <source>
        <dbReference type="ARBA" id="ARBA00023002"/>
    </source>
</evidence>
<evidence type="ECO:0000313" key="8">
    <source>
        <dbReference type="EMBL" id="PXY36826.1"/>
    </source>
</evidence>
<dbReference type="SUPFAM" id="SSF53223">
    <property type="entry name" value="Aminoacid dehydrogenase-like, N-terminal domain"/>
    <property type="match status" value="1"/>
</dbReference>
<feature type="site" description="Important for catalysis" evidence="5">
    <location>
        <position position="100"/>
    </location>
</feature>
<dbReference type="PANTHER" id="PTHR11606:SF13">
    <property type="entry name" value="GLUTAMATE DEHYDROGENASE 1, MITOCHONDRIAL"/>
    <property type="match status" value="1"/>
</dbReference>
<dbReference type="AlphaFoldDB" id="A0A318LQP4"/>
<dbReference type="EMBL" id="MASU01000005">
    <property type="protein sequence ID" value="PXY36826.1"/>
    <property type="molecule type" value="Genomic_DNA"/>
</dbReference>
<reference evidence="8 9" key="1">
    <citation type="submission" date="2016-07" db="EMBL/GenBank/DDBJ databases">
        <title>Draft genome sequence of Prauserella sp. YIM 121212, isolated from alkaline soil.</title>
        <authorList>
            <person name="Ruckert C."/>
            <person name="Albersmeier A."/>
            <person name="Jiang C.-L."/>
            <person name="Jiang Y."/>
            <person name="Kalinowski J."/>
            <person name="Schneider O."/>
            <person name="Winkler A."/>
            <person name="Zotchev S.B."/>
        </authorList>
    </citation>
    <scope>NUCLEOTIDE SEQUENCE [LARGE SCALE GENOMIC DNA]</scope>
    <source>
        <strain evidence="8 9">YIM 121212</strain>
    </source>
</reference>
<comment type="caution">
    <text evidence="8">The sequence shown here is derived from an EMBL/GenBank/DDBJ whole genome shotgun (WGS) entry which is preliminary data.</text>
</comment>
<dbReference type="SMART" id="SM00839">
    <property type="entry name" value="ELFV_dehydrog"/>
    <property type="match status" value="1"/>
</dbReference>
<name>A0A318LQP4_9PSEU</name>
<dbReference type="GO" id="GO:0006538">
    <property type="term" value="P:L-glutamate catabolic process"/>
    <property type="evidence" value="ECO:0007669"/>
    <property type="project" value="TreeGrafter"/>
</dbReference>
<feature type="domain" description="Glutamate/phenylalanine/leucine/valine/L-tryptophan dehydrogenase C-terminal" evidence="7">
    <location>
        <begin position="153"/>
        <end position="383"/>
    </location>
</feature>
<evidence type="ECO:0000256" key="5">
    <source>
        <dbReference type="PIRSR" id="PIRSR000185-3"/>
    </source>
</evidence>
<evidence type="ECO:0000256" key="4">
    <source>
        <dbReference type="PIRSR" id="PIRSR000185-1"/>
    </source>
</evidence>
<proteinExistence type="inferred from homology"/>
<dbReference type="Pfam" id="PF00208">
    <property type="entry name" value="ELFV_dehydrog"/>
    <property type="match status" value="1"/>
</dbReference>
<evidence type="ECO:0000256" key="1">
    <source>
        <dbReference type="ARBA" id="ARBA00006382"/>
    </source>
</evidence>
<keyword evidence="9" id="KW-1185">Reference proteome</keyword>
<organism evidence="8 9">
    <name type="scientific">Prauserella flavalba</name>
    <dbReference type="NCBI Taxonomy" id="1477506"/>
    <lineage>
        <taxon>Bacteria</taxon>
        <taxon>Bacillati</taxon>
        <taxon>Actinomycetota</taxon>
        <taxon>Actinomycetes</taxon>
        <taxon>Pseudonocardiales</taxon>
        <taxon>Pseudonocardiaceae</taxon>
        <taxon>Prauserella</taxon>
    </lineage>
</organism>
<dbReference type="InterPro" id="IPR033524">
    <property type="entry name" value="Glu/Leu/Phe/Val_DH_AS"/>
</dbReference>
<comment type="similarity">
    <text evidence="1 3 6">Belongs to the Glu/Leu/Phe/Val dehydrogenases family.</text>
</comment>
<dbReference type="PROSITE" id="PS00074">
    <property type="entry name" value="GLFV_DEHYDROGENASE"/>
    <property type="match status" value="1"/>
</dbReference>
<feature type="active site" description="Proton donor" evidence="4">
    <location>
        <position position="64"/>
    </location>
</feature>
<evidence type="ECO:0000313" key="9">
    <source>
        <dbReference type="Proteomes" id="UP000247892"/>
    </source>
</evidence>
<keyword evidence="2 3" id="KW-0560">Oxidoreductase</keyword>
<evidence type="ECO:0000256" key="6">
    <source>
        <dbReference type="RuleBase" id="RU004417"/>
    </source>
</evidence>
<dbReference type="SUPFAM" id="SSF51735">
    <property type="entry name" value="NAD(P)-binding Rossmann-fold domains"/>
    <property type="match status" value="1"/>
</dbReference>
<evidence type="ECO:0000256" key="3">
    <source>
        <dbReference type="PIRNR" id="PIRNR000185"/>
    </source>
</evidence>
<dbReference type="GO" id="GO:0004352">
    <property type="term" value="F:glutamate dehydrogenase (NAD+) activity"/>
    <property type="evidence" value="ECO:0007669"/>
    <property type="project" value="TreeGrafter"/>
</dbReference>
<dbReference type="PIRSF" id="PIRSF000185">
    <property type="entry name" value="Glu_DH"/>
    <property type="match status" value="1"/>
</dbReference>
<dbReference type="Proteomes" id="UP000247892">
    <property type="component" value="Unassembled WGS sequence"/>
</dbReference>
<dbReference type="InterPro" id="IPR006096">
    <property type="entry name" value="Glu/Leu/Phe/Val/Trp_DH_C"/>
</dbReference>
<dbReference type="PANTHER" id="PTHR11606">
    <property type="entry name" value="GLUTAMATE DEHYDROGENASE"/>
    <property type="match status" value="1"/>
</dbReference>
<dbReference type="Gene3D" id="3.40.50.720">
    <property type="entry name" value="NAD(P)-binding Rossmann-like Domain"/>
    <property type="match status" value="1"/>
</dbReference>
<protein>
    <recommendedName>
        <fullName evidence="3">Glutamate dehydrogenase</fullName>
    </recommendedName>
</protein>
<dbReference type="InterPro" id="IPR006097">
    <property type="entry name" value="Glu/Leu/Phe/Val/Trp_DH_dimer"/>
</dbReference>
<gene>
    <name evidence="8" type="ORF">BA062_07870</name>
</gene>